<proteinExistence type="predicted"/>
<keyword evidence="2" id="KW-0732">Signal</keyword>
<feature type="region of interest" description="Disordered" evidence="1">
    <location>
        <begin position="28"/>
        <end position="47"/>
    </location>
</feature>
<organism evidence="3 4">
    <name type="scientific">Terrihalobacillus insolitus</name>
    <dbReference type="NCBI Taxonomy" id="2950438"/>
    <lineage>
        <taxon>Bacteria</taxon>
        <taxon>Bacillati</taxon>
        <taxon>Bacillota</taxon>
        <taxon>Bacilli</taxon>
        <taxon>Bacillales</taxon>
        <taxon>Bacillaceae</taxon>
        <taxon>Terrihalobacillus</taxon>
    </lineage>
</organism>
<accession>A0A9X3WXB1</accession>
<comment type="caution">
    <text evidence="3">The sequence shown here is derived from an EMBL/GenBank/DDBJ whole genome shotgun (WGS) entry which is preliminary data.</text>
</comment>
<keyword evidence="4" id="KW-1185">Reference proteome</keyword>
<dbReference type="AlphaFoldDB" id="A0A9X3WXB1"/>
<dbReference type="RefSeq" id="WP_272436818.1">
    <property type="nucleotide sequence ID" value="NZ_JAMQKB010000010.1"/>
</dbReference>
<feature type="compositionally biased region" description="Polar residues" evidence="1">
    <location>
        <begin position="28"/>
        <end position="39"/>
    </location>
</feature>
<sequence>MKKKLLLLIGTVALTISFVFTSPENHTQLAAEETPSSQVDPGYGDIG</sequence>
<gene>
    <name evidence="3" type="ORF">NC797_10910</name>
</gene>
<evidence type="ECO:0000256" key="1">
    <source>
        <dbReference type="SAM" id="MobiDB-lite"/>
    </source>
</evidence>
<dbReference type="EMBL" id="JAMQKB010000010">
    <property type="protein sequence ID" value="MDC3425014.1"/>
    <property type="molecule type" value="Genomic_DNA"/>
</dbReference>
<protein>
    <recommendedName>
        <fullName evidence="5">Phr family secreted Rap phosphatase inhibitor</fullName>
    </recommendedName>
</protein>
<reference evidence="3" key="1">
    <citation type="submission" date="2022-06" db="EMBL/GenBank/DDBJ databases">
        <title>Aquibacillus sp. a new bacterium isolated from soil saline samples.</title>
        <authorList>
            <person name="Galisteo C."/>
            <person name="De La Haba R."/>
            <person name="Sanchez-Porro C."/>
            <person name="Ventosa A."/>
        </authorList>
    </citation>
    <scope>NUCLEOTIDE SEQUENCE</scope>
    <source>
        <strain evidence="3">3ASR75-11</strain>
    </source>
</reference>
<feature type="chain" id="PRO_5040943017" description="Phr family secreted Rap phosphatase inhibitor" evidence="2">
    <location>
        <begin position="22"/>
        <end position="47"/>
    </location>
</feature>
<evidence type="ECO:0008006" key="5">
    <source>
        <dbReference type="Google" id="ProtNLM"/>
    </source>
</evidence>
<evidence type="ECO:0000256" key="2">
    <source>
        <dbReference type="SAM" id="SignalP"/>
    </source>
</evidence>
<feature type="signal peptide" evidence="2">
    <location>
        <begin position="1"/>
        <end position="21"/>
    </location>
</feature>
<name>A0A9X3WXB1_9BACI</name>
<dbReference type="Proteomes" id="UP001145050">
    <property type="component" value="Unassembled WGS sequence"/>
</dbReference>
<evidence type="ECO:0000313" key="3">
    <source>
        <dbReference type="EMBL" id="MDC3425014.1"/>
    </source>
</evidence>
<evidence type="ECO:0000313" key="4">
    <source>
        <dbReference type="Proteomes" id="UP001145050"/>
    </source>
</evidence>